<dbReference type="NCBIfam" id="NF008453">
    <property type="entry name" value="PRK11308.1"/>
    <property type="match status" value="2"/>
</dbReference>
<dbReference type="GO" id="GO:0015833">
    <property type="term" value="P:peptide transport"/>
    <property type="evidence" value="ECO:0007669"/>
    <property type="project" value="InterPro"/>
</dbReference>
<dbReference type="InterPro" id="IPR013563">
    <property type="entry name" value="Oligopep_ABC_C"/>
</dbReference>
<dbReference type="PANTHER" id="PTHR43297">
    <property type="entry name" value="OLIGOPEPTIDE TRANSPORT ATP-BINDING PROTEIN APPD"/>
    <property type="match status" value="1"/>
</dbReference>
<reference evidence="15 16" key="1">
    <citation type="submission" date="2022-07" db="EMBL/GenBank/DDBJ databases">
        <title>Two temperate virus in Haloterrigena jeotgali A29.</title>
        <authorList>
            <person name="Deng X."/>
        </authorList>
    </citation>
    <scope>NUCLEOTIDE SEQUENCE [LARGE SCALE GENOMIC DNA]</scope>
    <source>
        <strain evidence="15 16">A29</strain>
    </source>
</reference>
<organism evidence="15 16">
    <name type="scientific">Natrinema thermotolerans</name>
    <dbReference type="NCBI Taxonomy" id="121872"/>
    <lineage>
        <taxon>Archaea</taxon>
        <taxon>Methanobacteriati</taxon>
        <taxon>Methanobacteriota</taxon>
        <taxon>Stenosarchaea group</taxon>
        <taxon>Halobacteria</taxon>
        <taxon>Halobacteriales</taxon>
        <taxon>Natrialbaceae</taxon>
        <taxon>Natrinema</taxon>
    </lineage>
</organism>
<proteinExistence type="predicted"/>
<dbReference type="Proteomes" id="UP001224926">
    <property type="component" value="Chromosome"/>
</dbReference>
<dbReference type="FunFam" id="3.40.50.300:FF:000016">
    <property type="entry name" value="Oligopeptide ABC transporter ATP-binding component"/>
    <property type="match status" value="2"/>
</dbReference>
<dbReference type="SMART" id="SM00382">
    <property type="entry name" value="AAA"/>
    <property type="match status" value="2"/>
</dbReference>
<protein>
    <recommendedName>
        <fullName evidence="11">Nickel import system ATP-binding protein NikD</fullName>
        <ecNumber evidence="10">7.2.2.11</ecNumber>
    </recommendedName>
</protein>
<evidence type="ECO:0000256" key="5">
    <source>
        <dbReference type="ARBA" id="ARBA00022840"/>
    </source>
</evidence>
<dbReference type="NCBIfam" id="TIGR01727">
    <property type="entry name" value="oligo_HPY"/>
    <property type="match status" value="2"/>
</dbReference>
<evidence type="ECO:0000256" key="9">
    <source>
        <dbReference type="ARBA" id="ARBA00038669"/>
    </source>
</evidence>
<dbReference type="Pfam" id="PF08352">
    <property type="entry name" value="oligo_HPY"/>
    <property type="match status" value="2"/>
</dbReference>
<evidence type="ECO:0000256" key="1">
    <source>
        <dbReference type="ARBA" id="ARBA00004202"/>
    </source>
</evidence>
<evidence type="ECO:0000256" key="2">
    <source>
        <dbReference type="ARBA" id="ARBA00022448"/>
    </source>
</evidence>
<keyword evidence="7" id="KW-0406">Ion transport</keyword>
<dbReference type="GO" id="GO:0015413">
    <property type="term" value="F:ABC-type nickel transporter activity"/>
    <property type="evidence" value="ECO:0007669"/>
    <property type="project" value="UniProtKB-EC"/>
</dbReference>
<dbReference type="Gene3D" id="3.40.50.300">
    <property type="entry name" value="P-loop containing nucleotide triphosphate hydrolases"/>
    <property type="match status" value="2"/>
</dbReference>
<dbReference type="InterPro" id="IPR003439">
    <property type="entry name" value="ABC_transporter-like_ATP-bd"/>
</dbReference>
<feature type="region of interest" description="Disordered" evidence="13">
    <location>
        <begin position="637"/>
        <end position="703"/>
    </location>
</feature>
<keyword evidence="5 15" id="KW-0067">ATP-binding</keyword>
<keyword evidence="4" id="KW-0547">Nucleotide-binding</keyword>
<evidence type="ECO:0000256" key="6">
    <source>
        <dbReference type="ARBA" id="ARBA00022967"/>
    </source>
</evidence>
<keyword evidence="2" id="KW-0813">Transport</keyword>
<dbReference type="InterPro" id="IPR003593">
    <property type="entry name" value="AAA+_ATPase"/>
</dbReference>
<evidence type="ECO:0000256" key="3">
    <source>
        <dbReference type="ARBA" id="ARBA00022475"/>
    </source>
</evidence>
<evidence type="ECO:0000256" key="8">
    <source>
        <dbReference type="ARBA" id="ARBA00023136"/>
    </source>
</evidence>
<dbReference type="SUPFAM" id="SSF52540">
    <property type="entry name" value="P-loop containing nucleoside triphosphate hydrolases"/>
    <property type="match status" value="2"/>
</dbReference>
<keyword evidence="3" id="KW-1003">Cell membrane</keyword>
<keyword evidence="16" id="KW-1185">Reference proteome</keyword>
<evidence type="ECO:0000256" key="4">
    <source>
        <dbReference type="ARBA" id="ARBA00022741"/>
    </source>
</evidence>
<evidence type="ECO:0000256" key="10">
    <source>
        <dbReference type="ARBA" id="ARBA00039098"/>
    </source>
</evidence>
<dbReference type="PROSITE" id="PS00211">
    <property type="entry name" value="ABC_TRANSPORTER_1"/>
    <property type="match status" value="2"/>
</dbReference>
<name>A0AAF0PE82_9EURY</name>
<dbReference type="EC" id="7.2.2.11" evidence="10"/>
<dbReference type="Pfam" id="PF00005">
    <property type="entry name" value="ABC_tran"/>
    <property type="match status" value="2"/>
</dbReference>
<dbReference type="InterPro" id="IPR017871">
    <property type="entry name" value="ABC_transporter-like_CS"/>
</dbReference>
<evidence type="ECO:0000256" key="7">
    <source>
        <dbReference type="ARBA" id="ARBA00023065"/>
    </source>
</evidence>
<sequence length="703" mass="75861">MTGQSMDSTLLSIDNLHTQFQTRNGPVRAVEGVSMTVDQGEIVGLVGESGSGKSVTARSIVGLQDPGEIVRGSIHLDDVAVTDATDRQLRRLRGDTVSMVFQDPTETLNPVFDVGEQIAESIKVHEEPGPQRLLEYLHLPPFSSRSEWREYRERAIDLMEQVGIASPADRVDAYPHELSGGQRQRAGVAIALASDPDLLIADEPTTALDATTQAQLLERFRQYNAERGTAILLITHDLGVVAEICDRVVVMYAGEVMETGPTERILEDPRHPYTKALLECLPQRVDRESRLPTIDGSVPEPTADRAGCPFAPRCEYATAACRDEEVPTVALADDRGSVTCVESNWSESDTPPSRTGVPGARSESTAAPESAPGDSDRPSPIVELEGVSRHYSLASGPIERLFGADDTLRAVDGVDLEIRAGETLALVGESGCGKSTLASLITGLERPTTGTVRIDGTPVGSVADRDAATLTDVGVVFQDPHSSLNPRLTVERTIGEPLRSVGWNRPRRKDRVRELLDRVGLSEQQATSYPHELSGGQIQRVAIARAIALDPSLVVLDEPVSALDASVQARLLNVLADLQADLDLAYLFISHDLTVVEHVADRVAVMYLGELMEVGPADRVFDRPTHPYTTALLEAIPSLEPDSSTGTSLEGTRPSPVEPPSGCVFRDRCPMAEPECAETDPDQRRLGPGRAKCHFATTDASDP</sequence>
<dbReference type="GO" id="GO:0005886">
    <property type="term" value="C:plasma membrane"/>
    <property type="evidence" value="ECO:0007669"/>
    <property type="project" value="UniProtKB-SubCell"/>
</dbReference>
<feature type="compositionally biased region" description="Polar residues" evidence="13">
    <location>
        <begin position="340"/>
        <end position="353"/>
    </location>
</feature>
<evidence type="ECO:0000256" key="13">
    <source>
        <dbReference type="SAM" id="MobiDB-lite"/>
    </source>
</evidence>
<evidence type="ECO:0000313" key="16">
    <source>
        <dbReference type="Proteomes" id="UP001224926"/>
    </source>
</evidence>
<feature type="domain" description="ABC transporter" evidence="14">
    <location>
        <begin position="11"/>
        <end position="278"/>
    </location>
</feature>
<evidence type="ECO:0000256" key="12">
    <source>
        <dbReference type="ARBA" id="ARBA00048610"/>
    </source>
</evidence>
<comment type="catalytic activity">
    <reaction evidence="12">
        <text>Ni(2+)(out) + ATP + H2O = Ni(2+)(in) + ADP + phosphate + H(+)</text>
        <dbReference type="Rhea" id="RHEA:15557"/>
        <dbReference type="ChEBI" id="CHEBI:15377"/>
        <dbReference type="ChEBI" id="CHEBI:15378"/>
        <dbReference type="ChEBI" id="CHEBI:30616"/>
        <dbReference type="ChEBI" id="CHEBI:43474"/>
        <dbReference type="ChEBI" id="CHEBI:49786"/>
        <dbReference type="ChEBI" id="CHEBI:456216"/>
        <dbReference type="EC" id="7.2.2.11"/>
    </reaction>
    <physiologicalReaction direction="left-to-right" evidence="12">
        <dbReference type="Rhea" id="RHEA:15558"/>
    </physiologicalReaction>
</comment>
<dbReference type="RefSeq" id="WP_049966388.1">
    <property type="nucleotide sequence ID" value="NZ_CP101873.1"/>
</dbReference>
<dbReference type="GeneID" id="84215649"/>
<dbReference type="PROSITE" id="PS50893">
    <property type="entry name" value="ABC_TRANSPORTER_2"/>
    <property type="match status" value="2"/>
</dbReference>
<comment type="subcellular location">
    <subcellularLocation>
        <location evidence="1">Cell membrane</location>
        <topology evidence="1">Peripheral membrane protein</topology>
    </subcellularLocation>
</comment>
<evidence type="ECO:0000313" key="15">
    <source>
        <dbReference type="EMBL" id="WMT07048.1"/>
    </source>
</evidence>
<dbReference type="GeneID" id="39864133"/>
<dbReference type="AlphaFoldDB" id="A0AAF0PE82"/>
<feature type="domain" description="ABC transporter" evidence="14">
    <location>
        <begin position="382"/>
        <end position="633"/>
    </location>
</feature>
<dbReference type="InterPro" id="IPR027417">
    <property type="entry name" value="P-loop_NTPase"/>
</dbReference>
<comment type="subunit">
    <text evidence="9">The complex is composed of two ATP-binding proteins (NikD and NikE), two transmembrane proteins (NikB and NikC) and a solute-binding protein (NikA).</text>
</comment>
<dbReference type="PANTHER" id="PTHR43297:SF13">
    <property type="entry name" value="NICKEL ABC TRANSPORTER, ATP-BINDING PROTEIN"/>
    <property type="match status" value="1"/>
</dbReference>
<dbReference type="GO" id="GO:0005524">
    <property type="term" value="F:ATP binding"/>
    <property type="evidence" value="ECO:0007669"/>
    <property type="project" value="UniProtKB-KW"/>
</dbReference>
<gene>
    <name evidence="15" type="ORF">NP511_16870</name>
</gene>
<dbReference type="EMBL" id="CP101873">
    <property type="protein sequence ID" value="WMT07048.1"/>
    <property type="molecule type" value="Genomic_DNA"/>
</dbReference>
<dbReference type="InterPro" id="IPR050388">
    <property type="entry name" value="ABC_Ni/Peptide_Import"/>
</dbReference>
<keyword evidence="8" id="KW-0472">Membrane</keyword>
<dbReference type="CDD" id="cd03257">
    <property type="entry name" value="ABC_NikE_OppD_transporters"/>
    <property type="match status" value="2"/>
</dbReference>
<feature type="region of interest" description="Disordered" evidence="13">
    <location>
        <begin position="340"/>
        <end position="381"/>
    </location>
</feature>
<evidence type="ECO:0000259" key="14">
    <source>
        <dbReference type="PROSITE" id="PS50893"/>
    </source>
</evidence>
<feature type="compositionally biased region" description="Polar residues" evidence="13">
    <location>
        <begin position="641"/>
        <end position="650"/>
    </location>
</feature>
<dbReference type="GO" id="GO:0016887">
    <property type="term" value="F:ATP hydrolysis activity"/>
    <property type="evidence" value="ECO:0007669"/>
    <property type="project" value="InterPro"/>
</dbReference>
<dbReference type="NCBIfam" id="NF007739">
    <property type="entry name" value="PRK10419.1"/>
    <property type="match status" value="2"/>
</dbReference>
<accession>A0AAF0PE82</accession>
<keyword evidence="6" id="KW-1278">Translocase</keyword>
<evidence type="ECO:0000256" key="11">
    <source>
        <dbReference type="ARBA" id="ARBA00044143"/>
    </source>
</evidence>